<sequence length="37" mass="3920">MMTIDGISAADLNTFNMYNSKAPAASQLPKTGCNETL</sequence>
<proteinExistence type="predicted"/>
<evidence type="ECO:0000313" key="1">
    <source>
        <dbReference type="EMBL" id="OKS85094.1"/>
    </source>
</evidence>
<reference evidence="1 2" key="1">
    <citation type="submission" date="2016-11" db="EMBL/GenBank/DDBJ databases">
        <title>Whole Genome Sequencing of Mucilaginibacter polytrichastri RG4-7(T) isolated from the moss sample.</title>
        <authorList>
            <person name="Li Y."/>
        </authorList>
    </citation>
    <scope>NUCLEOTIDE SEQUENCE [LARGE SCALE GENOMIC DNA]</scope>
    <source>
        <strain evidence="1 2">RG4-7</strain>
    </source>
</reference>
<protein>
    <submittedName>
        <fullName evidence="1">Uncharacterized protein</fullName>
    </submittedName>
</protein>
<dbReference type="EMBL" id="MPPL01000001">
    <property type="protein sequence ID" value="OKS85094.1"/>
    <property type="molecule type" value="Genomic_DNA"/>
</dbReference>
<dbReference type="AlphaFoldDB" id="A0A1Q5ZTK1"/>
<name>A0A1Q5ZTK1_9SPHI</name>
<gene>
    <name evidence="1" type="ORF">RG47T_0533</name>
</gene>
<accession>A0A1Q5ZTK1</accession>
<dbReference type="Proteomes" id="UP000186720">
    <property type="component" value="Unassembled WGS sequence"/>
</dbReference>
<organism evidence="1 2">
    <name type="scientific">Mucilaginibacter polytrichastri</name>
    <dbReference type="NCBI Taxonomy" id="1302689"/>
    <lineage>
        <taxon>Bacteria</taxon>
        <taxon>Pseudomonadati</taxon>
        <taxon>Bacteroidota</taxon>
        <taxon>Sphingobacteriia</taxon>
        <taxon>Sphingobacteriales</taxon>
        <taxon>Sphingobacteriaceae</taxon>
        <taxon>Mucilaginibacter</taxon>
    </lineage>
</organism>
<evidence type="ECO:0000313" key="2">
    <source>
        <dbReference type="Proteomes" id="UP000186720"/>
    </source>
</evidence>
<comment type="caution">
    <text evidence="1">The sequence shown here is derived from an EMBL/GenBank/DDBJ whole genome shotgun (WGS) entry which is preliminary data.</text>
</comment>
<keyword evidence="2" id="KW-1185">Reference proteome</keyword>